<dbReference type="EMBL" id="BGZK01001621">
    <property type="protein sequence ID" value="GBP83434.1"/>
    <property type="molecule type" value="Genomic_DNA"/>
</dbReference>
<gene>
    <name evidence="1" type="ORF">EVAR_60363_1</name>
</gene>
<organism evidence="1 2">
    <name type="scientific">Eumeta variegata</name>
    <name type="common">Bagworm moth</name>
    <name type="synonym">Eumeta japonica</name>
    <dbReference type="NCBI Taxonomy" id="151549"/>
    <lineage>
        <taxon>Eukaryota</taxon>
        <taxon>Metazoa</taxon>
        <taxon>Ecdysozoa</taxon>
        <taxon>Arthropoda</taxon>
        <taxon>Hexapoda</taxon>
        <taxon>Insecta</taxon>
        <taxon>Pterygota</taxon>
        <taxon>Neoptera</taxon>
        <taxon>Endopterygota</taxon>
        <taxon>Lepidoptera</taxon>
        <taxon>Glossata</taxon>
        <taxon>Ditrysia</taxon>
        <taxon>Tineoidea</taxon>
        <taxon>Psychidae</taxon>
        <taxon>Oiketicinae</taxon>
        <taxon>Eumeta</taxon>
    </lineage>
</organism>
<evidence type="ECO:0000313" key="2">
    <source>
        <dbReference type="Proteomes" id="UP000299102"/>
    </source>
</evidence>
<accession>A0A4C1Z8K4</accession>
<dbReference type="AlphaFoldDB" id="A0A4C1Z8K4"/>
<dbReference type="Proteomes" id="UP000299102">
    <property type="component" value="Unassembled WGS sequence"/>
</dbReference>
<reference evidence="1 2" key="1">
    <citation type="journal article" date="2019" name="Commun. Biol.">
        <title>The bagworm genome reveals a unique fibroin gene that provides high tensile strength.</title>
        <authorList>
            <person name="Kono N."/>
            <person name="Nakamura H."/>
            <person name="Ohtoshi R."/>
            <person name="Tomita M."/>
            <person name="Numata K."/>
            <person name="Arakawa K."/>
        </authorList>
    </citation>
    <scope>NUCLEOTIDE SEQUENCE [LARGE SCALE GENOMIC DNA]</scope>
</reference>
<keyword evidence="2" id="KW-1185">Reference proteome</keyword>
<sequence length="168" mass="18774">MINNVIKHDPNFGPVLGYISEEPSSYTENDLSFALNPDSDPARYSDPKLNLNFFKAVVTNNKSLPCRICRYTINTTTVSHTSQMWSHLCPIHTSPRAPNVYCGVACIDRVKSVSKPFTALDSGDCVPGRRQDDVINLVLMAAKCVRSPARDIRRTHLCACRRRSTAFN</sequence>
<protein>
    <submittedName>
        <fullName evidence="1">Uncharacterized protein</fullName>
    </submittedName>
</protein>
<comment type="caution">
    <text evidence="1">The sequence shown here is derived from an EMBL/GenBank/DDBJ whole genome shotgun (WGS) entry which is preliminary data.</text>
</comment>
<evidence type="ECO:0000313" key="1">
    <source>
        <dbReference type="EMBL" id="GBP83434.1"/>
    </source>
</evidence>
<name>A0A4C1Z8K4_EUMVA</name>
<proteinExistence type="predicted"/>